<proteinExistence type="predicted"/>
<reference evidence="4" key="3">
    <citation type="journal article" date="2005" name="Nature">
        <title>The map-based sequence of the rice genome.</title>
        <authorList>
            <consortium name="International rice genome sequencing project (IRGSP)"/>
            <person name="Matsumoto T."/>
            <person name="Wu J."/>
            <person name="Kanamori H."/>
            <person name="Katayose Y."/>
            <person name="Fujisawa M."/>
            <person name="Namiki N."/>
            <person name="Mizuno H."/>
            <person name="Yamamoto K."/>
            <person name="Antonio B.A."/>
            <person name="Baba T."/>
            <person name="Sakata K."/>
            <person name="Nagamura Y."/>
            <person name="Aoki H."/>
            <person name="Arikawa K."/>
            <person name="Arita K."/>
            <person name="Bito T."/>
            <person name="Chiden Y."/>
            <person name="Fujitsuka N."/>
            <person name="Fukunaka R."/>
            <person name="Hamada M."/>
            <person name="Harada C."/>
            <person name="Hayashi A."/>
            <person name="Hijishita S."/>
            <person name="Honda M."/>
            <person name="Hosokawa S."/>
            <person name="Ichikawa Y."/>
            <person name="Idonuma A."/>
            <person name="Iijima M."/>
            <person name="Ikeda M."/>
            <person name="Ikeno M."/>
            <person name="Ito K."/>
            <person name="Ito S."/>
            <person name="Ito T."/>
            <person name="Ito Y."/>
            <person name="Ito Y."/>
            <person name="Iwabuchi A."/>
            <person name="Kamiya K."/>
            <person name="Karasawa W."/>
            <person name="Kurita K."/>
            <person name="Katagiri S."/>
            <person name="Kikuta A."/>
            <person name="Kobayashi H."/>
            <person name="Kobayashi N."/>
            <person name="Machita K."/>
            <person name="Maehara T."/>
            <person name="Masukawa M."/>
            <person name="Mizubayashi T."/>
            <person name="Mukai Y."/>
            <person name="Nagasaki H."/>
            <person name="Nagata Y."/>
            <person name="Naito S."/>
            <person name="Nakashima M."/>
            <person name="Nakama Y."/>
            <person name="Nakamichi Y."/>
            <person name="Nakamura M."/>
            <person name="Meguro A."/>
            <person name="Negishi M."/>
            <person name="Ohta I."/>
            <person name="Ohta T."/>
            <person name="Okamoto M."/>
            <person name="Ono N."/>
            <person name="Saji S."/>
            <person name="Sakaguchi M."/>
            <person name="Sakai K."/>
            <person name="Shibata M."/>
            <person name="Shimokawa T."/>
            <person name="Song J."/>
            <person name="Takazaki Y."/>
            <person name="Terasawa K."/>
            <person name="Tsugane M."/>
            <person name="Tsuji K."/>
            <person name="Ueda S."/>
            <person name="Waki K."/>
            <person name="Yamagata H."/>
            <person name="Yamamoto M."/>
            <person name="Yamamoto S."/>
            <person name="Yamane H."/>
            <person name="Yoshiki S."/>
            <person name="Yoshihara R."/>
            <person name="Yukawa K."/>
            <person name="Zhong H."/>
            <person name="Yano M."/>
            <person name="Yuan Q."/>
            <person name="Ouyang S."/>
            <person name="Liu J."/>
            <person name="Jones K.M."/>
            <person name="Gansberger K."/>
            <person name="Moffat K."/>
            <person name="Hill J."/>
            <person name="Bera J."/>
            <person name="Fadrosh D."/>
            <person name="Jin S."/>
            <person name="Johri S."/>
            <person name="Kim M."/>
            <person name="Overton L."/>
            <person name="Reardon M."/>
            <person name="Tsitrin T."/>
            <person name="Vuong H."/>
            <person name="Weaver B."/>
            <person name="Ciecko A."/>
            <person name="Tallon L."/>
            <person name="Jackson J."/>
            <person name="Pai G."/>
            <person name="Aken S.V."/>
            <person name="Utterback T."/>
            <person name="Reidmuller S."/>
            <person name="Feldblyum T."/>
            <person name="Hsiao J."/>
            <person name="Zismann V."/>
            <person name="Iobst S."/>
            <person name="de Vazeille A.R."/>
            <person name="Buell C.R."/>
            <person name="Ying K."/>
            <person name="Li Y."/>
            <person name="Lu T."/>
            <person name="Huang Y."/>
            <person name="Zhao Q."/>
            <person name="Feng Q."/>
            <person name="Zhang L."/>
            <person name="Zhu J."/>
            <person name="Weng Q."/>
            <person name="Mu J."/>
            <person name="Lu Y."/>
            <person name="Fan D."/>
            <person name="Liu Y."/>
            <person name="Guan J."/>
            <person name="Zhang Y."/>
            <person name="Yu S."/>
            <person name="Liu X."/>
            <person name="Zhang Y."/>
            <person name="Hong G."/>
            <person name="Han B."/>
            <person name="Choisne N."/>
            <person name="Demange N."/>
            <person name="Orjeda G."/>
            <person name="Samain S."/>
            <person name="Cattolico L."/>
            <person name="Pelletier E."/>
            <person name="Couloux A."/>
            <person name="Segurens B."/>
            <person name="Wincker P."/>
            <person name="D'Hont A."/>
            <person name="Scarpelli C."/>
            <person name="Weissenbach J."/>
            <person name="Salanoubat M."/>
            <person name="Quetier F."/>
            <person name="Yu Y."/>
            <person name="Kim H.R."/>
            <person name="Rambo T."/>
            <person name="Currie J."/>
            <person name="Collura K."/>
            <person name="Luo M."/>
            <person name="Yang T."/>
            <person name="Ammiraju J.S.S."/>
            <person name="Engler F."/>
            <person name="Soderlund C."/>
            <person name="Wing R.A."/>
            <person name="Palmer L.E."/>
            <person name="de la Bastide M."/>
            <person name="Spiegel L."/>
            <person name="Nascimento L."/>
            <person name="Zutavern T."/>
            <person name="O'Shaughnessy A."/>
            <person name="Dike S."/>
            <person name="Dedhia N."/>
            <person name="Preston R."/>
            <person name="Balija V."/>
            <person name="McCombie W.R."/>
            <person name="Chow T."/>
            <person name="Chen H."/>
            <person name="Chung M."/>
            <person name="Chen C."/>
            <person name="Shaw J."/>
            <person name="Wu H."/>
            <person name="Hsiao K."/>
            <person name="Chao Y."/>
            <person name="Chu M."/>
            <person name="Cheng C."/>
            <person name="Hour A."/>
            <person name="Lee P."/>
            <person name="Lin S."/>
            <person name="Lin Y."/>
            <person name="Liou J."/>
            <person name="Liu S."/>
            <person name="Hsing Y."/>
            <person name="Raghuvanshi S."/>
            <person name="Mohanty A."/>
            <person name="Bharti A.K."/>
            <person name="Gaur A."/>
            <person name="Gupta V."/>
            <person name="Kumar D."/>
            <person name="Ravi V."/>
            <person name="Vij S."/>
            <person name="Kapur A."/>
            <person name="Khurana P."/>
            <person name="Khurana P."/>
            <person name="Khurana J.P."/>
            <person name="Tyagi A.K."/>
            <person name="Gaikwad K."/>
            <person name="Singh A."/>
            <person name="Dalal V."/>
            <person name="Srivastava S."/>
            <person name="Dixit A."/>
            <person name="Pal A.K."/>
            <person name="Ghazi I.A."/>
            <person name="Yadav M."/>
            <person name="Pandit A."/>
            <person name="Bhargava A."/>
            <person name="Sureshbabu K."/>
            <person name="Batra K."/>
            <person name="Sharma T.R."/>
            <person name="Mohapatra T."/>
            <person name="Singh N.K."/>
            <person name="Messing J."/>
            <person name="Nelson A.B."/>
            <person name="Fuks G."/>
            <person name="Kavchok S."/>
            <person name="Keizer G."/>
            <person name="Linton E."/>
            <person name="Llaca V."/>
            <person name="Song R."/>
            <person name="Tanyolac B."/>
            <person name="Young S."/>
            <person name="Ho-Il K."/>
            <person name="Hahn J.H."/>
            <person name="Sangsakoo G."/>
            <person name="Vanavichit A."/>
            <person name="de Mattos Luiz.A.T."/>
            <person name="Zimmer P.D."/>
            <person name="Malone G."/>
            <person name="Dellagostin O."/>
            <person name="de Oliveira A.C."/>
            <person name="Bevan M."/>
            <person name="Bancroft I."/>
            <person name="Minx P."/>
            <person name="Cordum H."/>
            <person name="Wilson R."/>
            <person name="Cheng Z."/>
            <person name="Jin W."/>
            <person name="Jiang J."/>
            <person name="Leong S.A."/>
            <person name="Iwama H."/>
            <person name="Gojobori T."/>
            <person name="Itoh T."/>
            <person name="Niimura Y."/>
            <person name="Fujii Y."/>
            <person name="Habara T."/>
            <person name="Sakai H."/>
            <person name="Sato Y."/>
            <person name="Wilson G."/>
            <person name="Kumar K."/>
            <person name="McCouch S."/>
            <person name="Juretic N."/>
            <person name="Hoen D."/>
            <person name="Wright S."/>
            <person name="Bruskiewich R."/>
            <person name="Bureau T."/>
            <person name="Miyao A."/>
            <person name="Hirochika H."/>
            <person name="Nishikawa T."/>
            <person name="Kadowaki K."/>
            <person name="Sugiura M."/>
            <person name="Burr B."/>
            <person name="Sasaki T."/>
        </authorList>
    </citation>
    <scope>NUCLEOTIDE SEQUENCE [LARGE SCALE GENOMIC DNA]</scope>
    <source>
        <strain evidence="4">cv. Nipponbare</strain>
    </source>
</reference>
<evidence type="ECO:0000313" key="3">
    <source>
        <dbReference type="EMBL" id="BAD30861.1"/>
    </source>
</evidence>
<accession>Q69SA6</accession>
<reference evidence="3" key="2">
    <citation type="submission" date="2002-04" db="EMBL/GenBank/DDBJ databases">
        <title>Oryza sativa nipponbare(GA3) genomic DNA, chromosome 7, BAC clone:OSJNBb0052O11.</title>
        <authorList>
            <person name="Sasaki T."/>
            <person name="Matsumoto T."/>
            <person name="Katayose Y."/>
        </authorList>
    </citation>
    <scope>NUCLEOTIDE SEQUENCE</scope>
</reference>
<reference evidence="4" key="4">
    <citation type="journal article" date="2008" name="Nucleic Acids Res.">
        <title>The rice annotation project database (RAP-DB): 2008 update.</title>
        <authorList>
            <consortium name="The rice annotation project (RAP)"/>
        </authorList>
    </citation>
    <scope>GENOME REANNOTATION</scope>
    <source>
        <strain evidence="4">cv. Nipponbare</strain>
    </source>
</reference>
<gene>
    <name evidence="3" type="ORF">OSJNBb0052O11.112</name>
    <name evidence="2" type="ORF">P0678G09.4</name>
</gene>
<protein>
    <submittedName>
        <fullName evidence="3">Uncharacterized protein</fullName>
    </submittedName>
</protein>
<organism evidence="3 4">
    <name type="scientific">Oryza sativa subsp. japonica</name>
    <name type="common">Rice</name>
    <dbReference type="NCBI Taxonomy" id="39947"/>
    <lineage>
        <taxon>Eukaryota</taxon>
        <taxon>Viridiplantae</taxon>
        <taxon>Streptophyta</taxon>
        <taxon>Embryophyta</taxon>
        <taxon>Tracheophyta</taxon>
        <taxon>Spermatophyta</taxon>
        <taxon>Magnoliopsida</taxon>
        <taxon>Liliopsida</taxon>
        <taxon>Poales</taxon>
        <taxon>Poaceae</taxon>
        <taxon>BOP clade</taxon>
        <taxon>Oryzoideae</taxon>
        <taxon>Oryzeae</taxon>
        <taxon>Oryzinae</taxon>
        <taxon>Oryza</taxon>
        <taxon>Oryza sativa</taxon>
    </lineage>
</organism>
<name>Q69SA6_ORYSJ</name>
<dbReference type="EMBL" id="AP005105">
    <property type="protein sequence ID" value="BAD30861.1"/>
    <property type="molecule type" value="Genomic_DNA"/>
</dbReference>
<evidence type="ECO:0000313" key="2">
    <source>
        <dbReference type="EMBL" id="BAD30743.1"/>
    </source>
</evidence>
<dbReference type="Proteomes" id="UP000000763">
    <property type="component" value="Chromosome 7"/>
</dbReference>
<evidence type="ECO:0000256" key="1">
    <source>
        <dbReference type="SAM" id="MobiDB-lite"/>
    </source>
</evidence>
<dbReference type="AlphaFoldDB" id="Q69SA6"/>
<dbReference type="EMBL" id="AP004573">
    <property type="protein sequence ID" value="BAD30743.1"/>
    <property type="molecule type" value="Genomic_DNA"/>
</dbReference>
<reference evidence="2" key="1">
    <citation type="submission" date="2001-12" db="EMBL/GenBank/DDBJ databases">
        <title>Oryza sativa nipponbare(GA3) genomic DNA, chromosome 7, PAC clone:P0678G09.</title>
        <authorList>
            <person name="Sasaki T."/>
            <person name="Matsumoto T."/>
            <person name="Yamamoto K."/>
        </authorList>
    </citation>
    <scope>NUCLEOTIDE SEQUENCE</scope>
</reference>
<sequence>MLHAATEEQGREEEEEGENIFAVRARDGEMSAIGNKIRSPEVSMATSIKENAAPESNRAPKTRNRND</sequence>
<evidence type="ECO:0000313" key="4">
    <source>
        <dbReference type="Proteomes" id="UP000000763"/>
    </source>
</evidence>
<feature type="region of interest" description="Disordered" evidence="1">
    <location>
        <begin position="1"/>
        <end position="67"/>
    </location>
</feature>